<dbReference type="RefSeq" id="WP_267562237.1">
    <property type="nucleotide sequence ID" value="NZ_JAPNTZ010000003.1"/>
</dbReference>
<dbReference type="Pfam" id="PF13490">
    <property type="entry name" value="zf-HC2"/>
    <property type="match status" value="1"/>
</dbReference>
<keyword evidence="3" id="KW-0472">Membrane</keyword>
<sequence>MSTPESANPTNDHVDLAGYLLEMLSEEEKSRADEHLAGCAECRAERDSLRQWSDQLGGVPDEMLLDGPPDDADLLLQRTLRQVRRESSGRRYRRMAAVTSIAAAAVAVAIGGGVLVGRGTAPASDPVAQPSISVPAGAQIASGTDATTGARMQVALTPAAGWVRVTATVGGIPAGEKCVLEVVGKDGSTAFAGSWLVSPAGEAGGTTLNGSALIDPDQVQSVRVVNTSGKAFVTVEV</sequence>
<dbReference type="EMBL" id="JAPNTZ010000003">
    <property type="protein sequence ID" value="MCY1138262.1"/>
    <property type="molecule type" value="Genomic_DNA"/>
</dbReference>
<accession>A0ABT4AVM3</accession>
<proteinExistence type="predicted"/>
<gene>
    <name evidence="5" type="ORF">OWR29_09655</name>
</gene>
<comment type="caution">
    <text evidence="5">The sequence shown here is derived from an EMBL/GenBank/DDBJ whole genome shotgun (WGS) entry which is preliminary data.</text>
</comment>
<name>A0ABT4AVM3_9ACTN</name>
<feature type="transmembrane region" description="Helical" evidence="3">
    <location>
        <begin position="95"/>
        <end position="116"/>
    </location>
</feature>
<evidence type="ECO:0000313" key="6">
    <source>
        <dbReference type="Proteomes" id="UP001151002"/>
    </source>
</evidence>
<protein>
    <submittedName>
        <fullName evidence="5">Zf-HC2 domain-containing protein</fullName>
    </submittedName>
</protein>
<organism evidence="5 6">
    <name type="scientific">Paractinoplanes pyxinae</name>
    <dbReference type="NCBI Taxonomy" id="2997416"/>
    <lineage>
        <taxon>Bacteria</taxon>
        <taxon>Bacillati</taxon>
        <taxon>Actinomycetota</taxon>
        <taxon>Actinomycetes</taxon>
        <taxon>Micromonosporales</taxon>
        <taxon>Micromonosporaceae</taxon>
        <taxon>Paractinoplanes</taxon>
    </lineage>
</organism>
<dbReference type="Gene3D" id="1.10.10.1320">
    <property type="entry name" value="Anti-sigma factor, zinc-finger domain"/>
    <property type="match status" value="1"/>
</dbReference>
<dbReference type="Proteomes" id="UP001151002">
    <property type="component" value="Unassembled WGS sequence"/>
</dbReference>
<evidence type="ECO:0000256" key="1">
    <source>
        <dbReference type="ARBA" id="ARBA00023015"/>
    </source>
</evidence>
<keyword evidence="3" id="KW-1133">Transmembrane helix</keyword>
<evidence type="ECO:0000256" key="3">
    <source>
        <dbReference type="SAM" id="Phobius"/>
    </source>
</evidence>
<keyword evidence="3" id="KW-0812">Transmembrane</keyword>
<evidence type="ECO:0000256" key="2">
    <source>
        <dbReference type="ARBA" id="ARBA00023163"/>
    </source>
</evidence>
<evidence type="ECO:0000259" key="4">
    <source>
        <dbReference type="Pfam" id="PF13490"/>
    </source>
</evidence>
<keyword evidence="6" id="KW-1185">Reference proteome</keyword>
<dbReference type="InterPro" id="IPR041916">
    <property type="entry name" value="Anti_sigma_zinc_sf"/>
</dbReference>
<dbReference type="InterPro" id="IPR027383">
    <property type="entry name" value="Znf_put"/>
</dbReference>
<feature type="domain" description="Putative zinc-finger" evidence="4">
    <location>
        <begin position="16"/>
        <end position="43"/>
    </location>
</feature>
<reference evidence="5" key="1">
    <citation type="submission" date="2022-11" db="EMBL/GenBank/DDBJ databases">
        <authorList>
            <person name="Somphong A."/>
            <person name="Phongsopitanun W."/>
        </authorList>
    </citation>
    <scope>NUCLEOTIDE SEQUENCE</scope>
    <source>
        <strain evidence="5">Pm04-4</strain>
    </source>
</reference>
<keyword evidence="1" id="KW-0805">Transcription regulation</keyword>
<keyword evidence="2" id="KW-0804">Transcription</keyword>
<evidence type="ECO:0000313" key="5">
    <source>
        <dbReference type="EMBL" id="MCY1138262.1"/>
    </source>
</evidence>